<evidence type="ECO:0000313" key="2">
    <source>
        <dbReference type="EMBL" id="CAE6394240.1"/>
    </source>
</evidence>
<accession>A0A8H2WKR6</accession>
<feature type="compositionally biased region" description="Basic and acidic residues" evidence="1">
    <location>
        <begin position="330"/>
        <end position="349"/>
    </location>
</feature>
<feature type="compositionally biased region" description="Basic and acidic residues" evidence="1">
    <location>
        <begin position="600"/>
        <end position="611"/>
    </location>
</feature>
<feature type="compositionally biased region" description="Pro residues" evidence="1">
    <location>
        <begin position="418"/>
        <end position="428"/>
    </location>
</feature>
<dbReference type="Proteomes" id="UP000663843">
    <property type="component" value="Unassembled WGS sequence"/>
</dbReference>
<proteinExistence type="predicted"/>
<feature type="compositionally biased region" description="Basic and acidic residues" evidence="1">
    <location>
        <begin position="633"/>
        <end position="653"/>
    </location>
</feature>
<gene>
    <name evidence="2" type="ORF">RDB_LOCUS32509</name>
</gene>
<feature type="region of interest" description="Disordered" evidence="1">
    <location>
        <begin position="177"/>
        <end position="244"/>
    </location>
</feature>
<feature type="region of interest" description="Disordered" evidence="1">
    <location>
        <begin position="96"/>
        <end position="160"/>
    </location>
</feature>
<feature type="compositionally biased region" description="Polar residues" evidence="1">
    <location>
        <begin position="550"/>
        <end position="565"/>
    </location>
</feature>
<feature type="compositionally biased region" description="Basic and acidic residues" evidence="1">
    <location>
        <begin position="490"/>
        <end position="506"/>
    </location>
</feature>
<reference evidence="2" key="1">
    <citation type="submission" date="2021-01" db="EMBL/GenBank/DDBJ databases">
        <authorList>
            <person name="Kaushik A."/>
        </authorList>
    </citation>
    <scope>NUCLEOTIDE SEQUENCE</scope>
    <source>
        <strain evidence="2">AG2-2IIIB</strain>
    </source>
</reference>
<feature type="compositionally biased region" description="Polar residues" evidence="1">
    <location>
        <begin position="96"/>
        <end position="119"/>
    </location>
</feature>
<feature type="compositionally biased region" description="Basic and acidic residues" evidence="1">
    <location>
        <begin position="717"/>
        <end position="731"/>
    </location>
</feature>
<feature type="compositionally biased region" description="Polar residues" evidence="1">
    <location>
        <begin position="196"/>
        <end position="209"/>
    </location>
</feature>
<feature type="compositionally biased region" description="Polar residues" evidence="1">
    <location>
        <begin position="380"/>
        <end position="394"/>
    </location>
</feature>
<feature type="compositionally biased region" description="Polar residues" evidence="1">
    <location>
        <begin position="257"/>
        <end position="271"/>
    </location>
</feature>
<feature type="compositionally biased region" description="Basic and acidic residues" evidence="1">
    <location>
        <begin position="438"/>
        <end position="459"/>
    </location>
</feature>
<dbReference type="EMBL" id="CAJMWT010001350">
    <property type="protein sequence ID" value="CAE6394240.1"/>
    <property type="molecule type" value="Genomic_DNA"/>
</dbReference>
<sequence>MALSPTAIDNGHFAQGSGNNEATAMNGALTSTYDANSHNTSALGLLHDDRFGSHPVESKDIAILRRLKLAILEGQHPYFKANVDLSNLQDLVLASGSRSTGPTAHHSSVLDPTQAQPSGHTRRNVPPALDDSGSSGPTTLDYGNEDGKGMSEVGPEKGLQSEVTSARLEIVSMANLDTSETSGQPDADSQDDLPESASSENRPPSTQTLGRYVLHSPIQSESGSQTTHVRKPSDTPTLIDLNDQNTVSEVHIKRESSPYQLSGSQAQAELPSSSIASFTSNSTASTGVTSEDGGAPENALDVDVDLVGYNPKYGNKADYIRRQKVRSKAIESIDEKNRRAGHRPDDKPSQKSPVRPMDPGARRGSGPNASPVRGRKPPSRTHTLNIISESNGQRKSSRRTPSVDAPPPPNFQTSPRGRLPPPFRPISPTPGTYSASRRPGDISPTRDYRQYLSYDDPRSARPRPIVSSPPRGSPPHEAPAPRATIDEGSLDDHRNMYPRTETRSFDLRSSSTDFHLDNETGWGSRFLRAPPPPPSSRNSPPARGMAHSRTPYSSTTLPANPNTGYRPQGLPDPPNARYSSYDPPRRDWSSSDWDSGNRPTDSKPKLQDRFNVDSAWSHDSIESRSLDGYAPRPLRDEFTHPNDEYASRYRREPSPASSRYADGFRSGFSRPPEVEGIRPMKRSRPDDGFPPRNGSGVERSQDDDLDGRTGYYRRKFASRDDEYDPRSRPPY</sequence>
<feature type="region of interest" description="Disordered" evidence="1">
    <location>
        <begin position="256"/>
        <end position="299"/>
    </location>
</feature>
<feature type="compositionally biased region" description="Basic and acidic residues" evidence="1">
    <location>
        <begin position="672"/>
        <end position="689"/>
    </location>
</feature>
<comment type="caution">
    <text evidence="2">The sequence shown here is derived from an EMBL/GenBank/DDBJ whole genome shotgun (WGS) entry which is preliminary data.</text>
</comment>
<evidence type="ECO:0000256" key="1">
    <source>
        <dbReference type="SAM" id="MobiDB-lite"/>
    </source>
</evidence>
<organism evidence="2 3">
    <name type="scientific">Rhizoctonia solani</name>
    <dbReference type="NCBI Taxonomy" id="456999"/>
    <lineage>
        <taxon>Eukaryota</taxon>
        <taxon>Fungi</taxon>
        <taxon>Dikarya</taxon>
        <taxon>Basidiomycota</taxon>
        <taxon>Agaricomycotina</taxon>
        <taxon>Agaricomycetes</taxon>
        <taxon>Cantharellales</taxon>
        <taxon>Ceratobasidiaceae</taxon>
        <taxon>Rhizoctonia</taxon>
    </lineage>
</organism>
<evidence type="ECO:0000313" key="3">
    <source>
        <dbReference type="Proteomes" id="UP000663843"/>
    </source>
</evidence>
<feature type="compositionally biased region" description="Polar residues" evidence="1">
    <location>
        <begin position="217"/>
        <end position="227"/>
    </location>
</feature>
<protein>
    <submittedName>
        <fullName evidence="2">Uncharacterized protein</fullName>
    </submittedName>
</protein>
<name>A0A8H2WKR6_9AGAM</name>
<feature type="region of interest" description="Disordered" evidence="1">
    <location>
        <begin position="330"/>
        <end position="731"/>
    </location>
</feature>
<feature type="compositionally biased region" description="Low complexity" evidence="1">
    <location>
        <begin position="272"/>
        <end position="286"/>
    </location>
</feature>
<dbReference type="AlphaFoldDB" id="A0A8H2WKR6"/>